<feature type="non-terminal residue" evidence="2">
    <location>
        <position position="89"/>
    </location>
</feature>
<dbReference type="Pfam" id="PF00239">
    <property type="entry name" value="Resolvase"/>
    <property type="match status" value="1"/>
</dbReference>
<evidence type="ECO:0000313" key="2">
    <source>
        <dbReference type="EMBL" id="TRU41491.1"/>
    </source>
</evidence>
<reference evidence="2 3" key="1">
    <citation type="submission" date="2019-01" db="EMBL/GenBank/DDBJ databases">
        <title>Coherence of Microcystis species and biogeography revealed through population genomics.</title>
        <authorList>
            <person name="Perez-Carrascal O.M."/>
            <person name="Terrat Y."/>
            <person name="Giani A."/>
            <person name="Fortin N."/>
            <person name="Tromas N."/>
            <person name="Shapiro B.J."/>
        </authorList>
    </citation>
    <scope>NUCLEOTIDE SEQUENCE [LARGE SCALE GENOMIC DNA]</scope>
    <source>
        <strain evidence="2">Ma_QC_Ca_00000000_S207</strain>
    </source>
</reference>
<comment type="caution">
    <text evidence="2">The sequence shown here is derived from an EMBL/GenBank/DDBJ whole genome shotgun (WGS) entry which is preliminary data.</text>
</comment>
<feature type="domain" description="Resolvase/invertase-type recombinase catalytic" evidence="1">
    <location>
        <begin position="23"/>
        <end position="89"/>
    </location>
</feature>
<organism evidence="2 3">
    <name type="scientific">Microcystis aeruginosa Ma_QC_Ca_00000000_S207</name>
    <dbReference type="NCBI Taxonomy" id="2486251"/>
    <lineage>
        <taxon>Bacteria</taxon>
        <taxon>Bacillati</taxon>
        <taxon>Cyanobacteriota</taxon>
        <taxon>Cyanophyceae</taxon>
        <taxon>Oscillatoriophycideae</taxon>
        <taxon>Chroococcales</taxon>
        <taxon>Microcystaceae</taxon>
        <taxon>Microcystis</taxon>
    </lineage>
</organism>
<accession>A0A552F447</accession>
<name>A0A552F447_MICAE</name>
<evidence type="ECO:0000259" key="1">
    <source>
        <dbReference type="PROSITE" id="PS51736"/>
    </source>
</evidence>
<dbReference type="SUPFAM" id="SSF53041">
    <property type="entry name" value="Resolvase-like"/>
    <property type="match status" value="1"/>
</dbReference>
<dbReference type="EMBL" id="SFBF01000398">
    <property type="protein sequence ID" value="TRU41491.1"/>
    <property type="molecule type" value="Genomic_DNA"/>
</dbReference>
<evidence type="ECO:0000313" key="3">
    <source>
        <dbReference type="Proteomes" id="UP000320293"/>
    </source>
</evidence>
<dbReference type="AlphaFoldDB" id="A0A552F447"/>
<protein>
    <submittedName>
        <fullName evidence="2">Recombinase family protein</fullName>
    </submittedName>
</protein>
<gene>
    <name evidence="2" type="ORF">EWV91_21430</name>
</gene>
<dbReference type="Gene3D" id="3.40.50.1390">
    <property type="entry name" value="Resolvase, N-terminal catalytic domain"/>
    <property type="match status" value="1"/>
</dbReference>
<dbReference type="CDD" id="cd00338">
    <property type="entry name" value="Ser_Recombinase"/>
    <property type="match status" value="1"/>
</dbReference>
<dbReference type="InterPro" id="IPR036162">
    <property type="entry name" value="Resolvase-like_N_sf"/>
</dbReference>
<dbReference type="PROSITE" id="PS51736">
    <property type="entry name" value="RECOMBINASES_3"/>
    <property type="match status" value="1"/>
</dbReference>
<dbReference type="GO" id="GO:0003677">
    <property type="term" value="F:DNA binding"/>
    <property type="evidence" value="ECO:0007669"/>
    <property type="project" value="InterPro"/>
</dbReference>
<sequence length="89" mass="10202">MSNLIIFDNFAKGKATIKERSGNCVIYTRVSTKEQADNNMSLDTQRKYCELFAQKNGYTIMGYYGGTYESAKTDERNEFNKMLTTVKKS</sequence>
<dbReference type="Proteomes" id="UP000320293">
    <property type="component" value="Unassembled WGS sequence"/>
</dbReference>
<dbReference type="InterPro" id="IPR006119">
    <property type="entry name" value="Resolv_N"/>
</dbReference>
<dbReference type="GO" id="GO:0000150">
    <property type="term" value="F:DNA strand exchange activity"/>
    <property type="evidence" value="ECO:0007669"/>
    <property type="project" value="InterPro"/>
</dbReference>
<proteinExistence type="predicted"/>